<comment type="caution">
    <text evidence="2">The sequence shown here is derived from an EMBL/GenBank/DDBJ whole genome shotgun (WGS) entry which is preliminary data.</text>
</comment>
<dbReference type="PANTHER" id="PTHR11527">
    <property type="entry name" value="HEAT-SHOCK PROTEIN 20 FAMILY MEMBER"/>
    <property type="match status" value="1"/>
</dbReference>
<dbReference type="AlphaFoldDB" id="A0A4R1QM05"/>
<evidence type="ECO:0000313" key="2">
    <source>
        <dbReference type="EMBL" id="TCL54749.1"/>
    </source>
</evidence>
<dbReference type="CDD" id="cd06464">
    <property type="entry name" value="ACD_sHsps-like"/>
    <property type="match status" value="1"/>
</dbReference>
<dbReference type="Gene3D" id="2.60.40.790">
    <property type="match status" value="1"/>
</dbReference>
<dbReference type="Proteomes" id="UP000295008">
    <property type="component" value="Unassembled WGS sequence"/>
</dbReference>
<name>A0A4R1QM05_HYDET</name>
<dbReference type="RefSeq" id="WP_132017927.1">
    <property type="nucleotide sequence ID" value="NZ_SLUN01000060.1"/>
</dbReference>
<dbReference type="SUPFAM" id="SSF49764">
    <property type="entry name" value="HSP20-like chaperones"/>
    <property type="match status" value="1"/>
</dbReference>
<gene>
    <name evidence="2" type="ORF">EDC14_10607</name>
</gene>
<dbReference type="OrthoDB" id="9811615at2"/>
<dbReference type="Pfam" id="PF00011">
    <property type="entry name" value="HSP20"/>
    <property type="match status" value="1"/>
</dbReference>
<evidence type="ECO:0000313" key="3">
    <source>
        <dbReference type="Proteomes" id="UP000295008"/>
    </source>
</evidence>
<dbReference type="InterPro" id="IPR002068">
    <property type="entry name" value="A-crystallin/Hsp20_dom"/>
</dbReference>
<organism evidence="2 3">
    <name type="scientific">Hydrogenispora ethanolica</name>
    <dbReference type="NCBI Taxonomy" id="1082276"/>
    <lineage>
        <taxon>Bacteria</taxon>
        <taxon>Bacillati</taxon>
        <taxon>Bacillota</taxon>
        <taxon>Hydrogenispora</taxon>
    </lineage>
</organism>
<keyword evidence="3" id="KW-1185">Reference proteome</keyword>
<keyword evidence="2" id="KW-0346">Stress response</keyword>
<evidence type="ECO:0000259" key="1">
    <source>
        <dbReference type="Pfam" id="PF00011"/>
    </source>
</evidence>
<dbReference type="EMBL" id="SLUN01000060">
    <property type="protein sequence ID" value="TCL54749.1"/>
    <property type="molecule type" value="Genomic_DNA"/>
</dbReference>
<sequence length="151" mass="17473">MENKNWLSPFGNDLWSDRFFNQLVPRGINDFFKGGNFGPSVDLRETDREIILHADIPGVNREDLDITVDENVVILKGEIKKDETRTEKGYHLSERRYGSFYRTIPLPAEVHSEQATARYKDGVLELRIPKMEATTKRGFKPRIEADDHPVQ</sequence>
<protein>
    <submittedName>
        <fullName evidence="2">Heat shock protein Hsp20</fullName>
    </submittedName>
</protein>
<dbReference type="InterPro" id="IPR008978">
    <property type="entry name" value="HSP20-like_chaperone"/>
</dbReference>
<accession>A0A4R1QM05</accession>
<feature type="domain" description="SHSP" evidence="1">
    <location>
        <begin position="43"/>
        <end position="136"/>
    </location>
</feature>
<reference evidence="2 3" key="1">
    <citation type="submission" date="2019-03" db="EMBL/GenBank/DDBJ databases">
        <title>Genomic Encyclopedia of Type Strains, Phase IV (KMG-IV): sequencing the most valuable type-strain genomes for metagenomic binning, comparative biology and taxonomic classification.</title>
        <authorList>
            <person name="Goeker M."/>
        </authorList>
    </citation>
    <scope>NUCLEOTIDE SEQUENCE [LARGE SCALE GENOMIC DNA]</scope>
    <source>
        <strain evidence="2 3">LX-B</strain>
    </source>
</reference>
<proteinExistence type="predicted"/>
<dbReference type="InterPro" id="IPR031107">
    <property type="entry name" value="Small_HSP"/>
</dbReference>